<dbReference type="Pfam" id="PF13738">
    <property type="entry name" value="Pyr_redox_3"/>
    <property type="match status" value="1"/>
</dbReference>
<proteinExistence type="predicted"/>
<dbReference type="Gene3D" id="3.50.50.60">
    <property type="entry name" value="FAD/NAD(P)-binding domain"/>
    <property type="match status" value="1"/>
</dbReference>
<dbReference type="GO" id="GO:0016491">
    <property type="term" value="F:oxidoreductase activity"/>
    <property type="evidence" value="ECO:0007669"/>
    <property type="project" value="UniProtKB-KW"/>
</dbReference>
<dbReference type="RefSeq" id="WP_163691384.1">
    <property type="nucleotide sequence ID" value="NZ_FXTW01000001.1"/>
</dbReference>
<evidence type="ECO:0000313" key="4">
    <source>
        <dbReference type="Proteomes" id="UP000468443"/>
    </source>
</evidence>
<evidence type="ECO:0000313" key="3">
    <source>
        <dbReference type="EMBL" id="NER09325.1"/>
    </source>
</evidence>
<dbReference type="Proteomes" id="UP000468443">
    <property type="component" value="Unassembled WGS sequence"/>
</dbReference>
<evidence type="ECO:0000256" key="2">
    <source>
        <dbReference type="ARBA" id="ARBA00023002"/>
    </source>
</evidence>
<dbReference type="InterPro" id="IPR036188">
    <property type="entry name" value="FAD/NAD-bd_sf"/>
</dbReference>
<evidence type="ECO:0000256" key="1">
    <source>
        <dbReference type="ARBA" id="ARBA00022630"/>
    </source>
</evidence>
<dbReference type="EMBL" id="JAABOP010000001">
    <property type="protein sequence ID" value="NER09325.1"/>
    <property type="molecule type" value="Genomic_DNA"/>
</dbReference>
<keyword evidence="4" id="KW-1185">Reference proteome</keyword>
<dbReference type="NCBIfam" id="TIGR04018">
    <property type="entry name" value="Bthiol_YpdA"/>
    <property type="match status" value="1"/>
</dbReference>
<dbReference type="PRINTS" id="PR00368">
    <property type="entry name" value="FADPNR"/>
</dbReference>
<dbReference type="PRINTS" id="PR00469">
    <property type="entry name" value="PNDRDTASEII"/>
</dbReference>
<dbReference type="SUPFAM" id="SSF51905">
    <property type="entry name" value="FAD/NAD(P)-binding domain"/>
    <property type="match status" value="1"/>
</dbReference>
<dbReference type="PROSITE" id="PS51257">
    <property type="entry name" value="PROKAR_LIPOPROTEIN"/>
    <property type="match status" value="1"/>
</dbReference>
<dbReference type="PANTHER" id="PTHR48105">
    <property type="entry name" value="THIOREDOXIN REDUCTASE 1-RELATED-RELATED"/>
    <property type="match status" value="1"/>
</dbReference>
<comment type="caution">
    <text evidence="3">The sequence shown here is derived from an EMBL/GenBank/DDBJ whole genome shotgun (WGS) entry which is preliminary data.</text>
</comment>
<dbReference type="InterPro" id="IPR050097">
    <property type="entry name" value="Ferredoxin-NADP_redctase_2"/>
</dbReference>
<keyword evidence="2" id="KW-0560">Oxidoreductase</keyword>
<dbReference type="AlphaFoldDB" id="A0A6P0U860"/>
<protein>
    <submittedName>
        <fullName evidence="3">YpdA family putative bacillithiol disulfide reductase</fullName>
    </submittedName>
</protein>
<reference evidence="3 4" key="1">
    <citation type="submission" date="2020-01" db="EMBL/GenBank/DDBJ databases">
        <title>Muriicola jejuensis KCTC 22299.</title>
        <authorList>
            <person name="Wang G."/>
        </authorList>
    </citation>
    <scope>NUCLEOTIDE SEQUENCE [LARGE SCALE GENOMIC DNA]</scope>
    <source>
        <strain evidence="3 4">KCTC 22299</strain>
    </source>
</reference>
<gene>
    <name evidence="3" type="primary">ypdA</name>
    <name evidence="3" type="ORF">GWK09_02250</name>
</gene>
<accession>A0A6P0U860</accession>
<sequence length="327" mass="37091">MKKVFDVIIVGGGPIGIACGLEAQKRKLTYLILEKGPIVNSLFNYPVNMQFFSSSEKLEIDEIPFISKEAKPKRNEALEYYRRIVTSNKLNIHLFEKVNTVKKDSEFFRIESEKASYEASNVIISTGFYDLPNTLKVSGEELDKVSHYYKDPHFYASQKLAVVGASNSAVDAALECWRKGAEVTMIIRGPEVGQRVKYWVRPDIINRIEEGSIKAYFNTEVSEILPKEIVLNTPEGKKRIENDFVLALTGYMPNFEFLQSMGIHLSDDEKKLPEYDPDTMETNVPGLYLAGVICGGMETHKWFIENSRIHAKVIVEHIVNERSVPAV</sequence>
<dbReference type="InterPro" id="IPR023856">
    <property type="entry name" value="Bdr"/>
</dbReference>
<organism evidence="3 4">
    <name type="scientific">Muriicola jejuensis</name>
    <dbReference type="NCBI Taxonomy" id="504488"/>
    <lineage>
        <taxon>Bacteria</taxon>
        <taxon>Pseudomonadati</taxon>
        <taxon>Bacteroidota</taxon>
        <taxon>Flavobacteriia</taxon>
        <taxon>Flavobacteriales</taxon>
        <taxon>Flavobacteriaceae</taxon>
        <taxon>Muriicola</taxon>
    </lineage>
</organism>
<name>A0A6P0U860_9FLAO</name>
<keyword evidence="1" id="KW-0285">Flavoprotein</keyword>